<sequence>MAITVAAVGPRPRPRSWWCRPGPGIRIPLPVHGLKLGIGF</sequence>
<gene>
    <name evidence="1" type="ORF">I553_0933</name>
</gene>
<proteinExistence type="predicted"/>
<name>X7Z9C1_MYCXE</name>
<evidence type="ECO:0000313" key="1">
    <source>
        <dbReference type="EMBL" id="EUA15959.1"/>
    </source>
</evidence>
<comment type="caution">
    <text evidence="1">The sequence shown here is derived from an EMBL/GenBank/DDBJ whole genome shotgun (WGS) entry which is preliminary data.</text>
</comment>
<dbReference type="AlphaFoldDB" id="X7Z9C1"/>
<dbReference type="EMBL" id="JAOB01000080">
    <property type="protein sequence ID" value="EUA15959.1"/>
    <property type="molecule type" value="Genomic_DNA"/>
</dbReference>
<protein>
    <submittedName>
        <fullName evidence="1">Uncharacterized protein</fullName>
    </submittedName>
</protein>
<accession>X7Z9C1</accession>
<organism evidence="1">
    <name type="scientific">Mycobacterium xenopi 4042</name>
    <dbReference type="NCBI Taxonomy" id="1299334"/>
    <lineage>
        <taxon>Bacteria</taxon>
        <taxon>Bacillati</taxon>
        <taxon>Actinomycetota</taxon>
        <taxon>Actinomycetes</taxon>
        <taxon>Mycobacteriales</taxon>
        <taxon>Mycobacteriaceae</taxon>
        <taxon>Mycobacterium</taxon>
    </lineage>
</organism>
<reference evidence="1" key="1">
    <citation type="submission" date="2014-01" db="EMBL/GenBank/DDBJ databases">
        <authorList>
            <person name="Brown-Elliot B."/>
            <person name="Wallace R."/>
            <person name="Lenaerts A."/>
            <person name="Ordway D."/>
            <person name="DeGroote M.A."/>
            <person name="Parker T."/>
            <person name="Sizemore C."/>
            <person name="Tallon L.J."/>
            <person name="Sadzewicz L.K."/>
            <person name="Sengamalay N."/>
            <person name="Fraser C.M."/>
            <person name="Hine E."/>
            <person name="Shefchek K.A."/>
            <person name="Das S.P."/>
            <person name="Tettelin H."/>
        </authorList>
    </citation>
    <scope>NUCLEOTIDE SEQUENCE [LARGE SCALE GENOMIC DNA]</scope>
    <source>
        <strain evidence="1">4042</strain>
    </source>
</reference>